<keyword evidence="1" id="KW-0472">Membrane</keyword>
<gene>
    <name evidence="4" type="ORF">DHL47_11740</name>
</gene>
<feature type="transmembrane region" description="Helical" evidence="1">
    <location>
        <begin position="459"/>
        <end position="479"/>
    </location>
</feature>
<feature type="transmembrane region" description="Helical" evidence="1">
    <location>
        <begin position="535"/>
        <end position="557"/>
    </location>
</feature>
<evidence type="ECO:0000313" key="5">
    <source>
        <dbReference type="Proteomes" id="UP001519349"/>
    </source>
</evidence>
<dbReference type="RefSeq" id="WP_002920811.1">
    <property type="nucleotide sequence ID" value="NZ_QFAY01000029.1"/>
</dbReference>
<feature type="domain" description="Beta-lactamase-related" evidence="3">
    <location>
        <begin position="66"/>
        <end position="361"/>
    </location>
</feature>
<dbReference type="PANTHER" id="PTHR46825:SF9">
    <property type="entry name" value="BETA-LACTAMASE-RELATED DOMAIN-CONTAINING PROTEIN"/>
    <property type="match status" value="1"/>
</dbReference>
<keyword evidence="1" id="KW-1133">Transmembrane helix</keyword>
<evidence type="ECO:0000256" key="1">
    <source>
        <dbReference type="SAM" id="Phobius"/>
    </source>
</evidence>
<proteinExistence type="predicted"/>
<reference evidence="4 5" key="1">
    <citation type="submission" date="2018-05" db="EMBL/GenBank/DDBJ databases">
        <title>Draft genome sequence of Streptococcus panodentis CCUG 70867T.</title>
        <authorList>
            <person name="Salva-Serra F."/>
            <person name="Mendez V."/>
            <person name="Jaen-Luchoro D."/>
            <person name="Gonzales-Siles L."/>
            <person name="Karlsson R."/>
            <person name="Engstrom-Jakobsson H."/>
            <person name="Busquets A."/>
            <person name="Gomila M."/>
            <person name="Pineiro-Iglesias B."/>
            <person name="Bennasar-Figueras A."/>
            <person name="Seeger M."/>
            <person name="Moore E."/>
        </authorList>
    </citation>
    <scope>NUCLEOTIDE SEQUENCE [LARGE SCALE GENOMIC DNA]</scope>
    <source>
        <strain evidence="4 5">CCUG 70867</strain>
    </source>
</reference>
<evidence type="ECO:0000313" key="4">
    <source>
        <dbReference type="EMBL" id="MBP2621974.1"/>
    </source>
</evidence>
<feature type="transmembrane region" description="Helical" evidence="1">
    <location>
        <begin position="569"/>
        <end position="590"/>
    </location>
</feature>
<keyword evidence="5" id="KW-1185">Reference proteome</keyword>
<keyword evidence="2" id="KW-0732">Signal</keyword>
<sequence>MKTSFLKSTVALLTCGLLAFGVAQVRADEQKLPSGTSYDQIGQKIEDYYQKNEKTSAGLATSIFDKDGQTIYQNNFGYVDKEKKWAVDDNSVFEWGSVTKLTVWVSVMQLWEEGKIDLKTDIKEYLPKDFLKSKLKFDKPITMLDLMNHQAGFADVDLAKNEDKDLAHTLQKAPIIQAYEPGTITAYSNFGTVLAGYIVERISGQSYADYVHEHIFQPLGMKHTAILPDFSDNDYVVEKRKEIKGYTSDGQLIGEANKPNPYYPSGRATGTLKDFKTFAQALLQKKTLFRRAETWDTLYTATSTFPDSKLPINAHGFWSDLYQDRVILGHGGNTAGFSSILTLDFKSGIATVILTNQQYESNYLKKIPELIYGNKATTSEKIKAEFKPGVYRSSRVFTNALSITRIAPPITNYLEKNSKFVTQKYWELEKNGKQERLKLPIADYLKLSTWDVVKDYGSLVLWCLAAFYALLIPVSALLVKLYRLLFKRKNHKLTPLAWSLWQYLTCGFILSTMLLLYFFIQSVLSLHSSPNSRVWLSMGFAAVGVSLLVSLIASFFLRSKFQVSKGRKILTYLTSSASLIVVLNLLYWSLYQWWTLY</sequence>
<name>A0ABS5AZF1_9STRE</name>
<dbReference type="Gene3D" id="3.40.710.10">
    <property type="entry name" value="DD-peptidase/beta-lactamase superfamily"/>
    <property type="match status" value="1"/>
</dbReference>
<keyword evidence="1" id="KW-0812">Transmembrane</keyword>
<organism evidence="4 5">
    <name type="scientific">Streptococcus panodentis</name>
    <dbReference type="NCBI Taxonomy" id="1581472"/>
    <lineage>
        <taxon>Bacteria</taxon>
        <taxon>Bacillati</taxon>
        <taxon>Bacillota</taxon>
        <taxon>Bacilli</taxon>
        <taxon>Lactobacillales</taxon>
        <taxon>Streptococcaceae</taxon>
        <taxon>Streptococcus</taxon>
    </lineage>
</organism>
<feature type="signal peptide" evidence="2">
    <location>
        <begin position="1"/>
        <end position="27"/>
    </location>
</feature>
<dbReference type="SUPFAM" id="SSF56601">
    <property type="entry name" value="beta-lactamase/transpeptidase-like"/>
    <property type="match status" value="1"/>
</dbReference>
<dbReference type="Pfam" id="PF00144">
    <property type="entry name" value="Beta-lactamase"/>
    <property type="match status" value="1"/>
</dbReference>
<dbReference type="Proteomes" id="UP001519349">
    <property type="component" value="Unassembled WGS sequence"/>
</dbReference>
<protein>
    <submittedName>
        <fullName evidence="4">Methicillin resistance protein FmtA</fullName>
    </submittedName>
</protein>
<feature type="chain" id="PRO_5047487469" evidence="2">
    <location>
        <begin position="28"/>
        <end position="597"/>
    </location>
</feature>
<dbReference type="InterPro" id="IPR050491">
    <property type="entry name" value="AmpC-like"/>
</dbReference>
<comment type="caution">
    <text evidence="4">The sequence shown here is derived from an EMBL/GenBank/DDBJ whole genome shotgun (WGS) entry which is preliminary data.</text>
</comment>
<evidence type="ECO:0000259" key="3">
    <source>
        <dbReference type="Pfam" id="PF00144"/>
    </source>
</evidence>
<accession>A0ABS5AZF1</accession>
<dbReference type="PANTHER" id="PTHR46825">
    <property type="entry name" value="D-ALANYL-D-ALANINE-CARBOXYPEPTIDASE/ENDOPEPTIDASE AMPH"/>
    <property type="match status" value="1"/>
</dbReference>
<dbReference type="EMBL" id="QFAY01000029">
    <property type="protein sequence ID" value="MBP2621974.1"/>
    <property type="molecule type" value="Genomic_DNA"/>
</dbReference>
<dbReference type="InterPro" id="IPR012338">
    <property type="entry name" value="Beta-lactam/transpept-like"/>
</dbReference>
<dbReference type="InterPro" id="IPR001466">
    <property type="entry name" value="Beta-lactam-related"/>
</dbReference>
<evidence type="ECO:0000256" key="2">
    <source>
        <dbReference type="SAM" id="SignalP"/>
    </source>
</evidence>
<feature type="transmembrane region" description="Helical" evidence="1">
    <location>
        <begin position="500"/>
        <end position="520"/>
    </location>
</feature>